<dbReference type="SMART" id="SM00422">
    <property type="entry name" value="HTH_MERR"/>
    <property type="match status" value="1"/>
</dbReference>
<keyword evidence="4" id="KW-0805">Transcription regulation</keyword>
<evidence type="ECO:0000256" key="1">
    <source>
        <dbReference type="ARBA" id="ARBA00017146"/>
    </source>
</evidence>
<keyword evidence="3" id="KW-0476">Mercury</keyword>
<dbReference type="Proteomes" id="UP001054801">
    <property type="component" value="Chromosome"/>
</dbReference>
<keyword evidence="6" id="KW-0804">Transcription</keyword>
<dbReference type="InterPro" id="IPR047057">
    <property type="entry name" value="MerR_fam"/>
</dbReference>
<keyword evidence="5" id="KW-0238">DNA-binding</keyword>
<accession>A0ABY3T770</accession>
<dbReference type="SUPFAM" id="SSF46955">
    <property type="entry name" value="Putative DNA-binding domain"/>
    <property type="match status" value="1"/>
</dbReference>
<dbReference type="Pfam" id="PF13411">
    <property type="entry name" value="MerR_1"/>
    <property type="match status" value="1"/>
</dbReference>
<evidence type="ECO:0000313" key="9">
    <source>
        <dbReference type="EMBL" id="UJS26370.1"/>
    </source>
</evidence>
<dbReference type="PRINTS" id="PR00040">
    <property type="entry name" value="HTHMERR"/>
</dbReference>
<evidence type="ECO:0000256" key="3">
    <source>
        <dbReference type="ARBA" id="ARBA00022914"/>
    </source>
</evidence>
<evidence type="ECO:0000256" key="7">
    <source>
        <dbReference type="ARBA" id="ARBA00024874"/>
    </source>
</evidence>
<evidence type="ECO:0000313" key="10">
    <source>
        <dbReference type="Proteomes" id="UP001054801"/>
    </source>
</evidence>
<keyword evidence="10" id="KW-1185">Reference proteome</keyword>
<dbReference type="PROSITE" id="PS00552">
    <property type="entry name" value="HTH_MERR_1"/>
    <property type="match status" value="1"/>
</dbReference>
<dbReference type="CDD" id="cd04783">
    <property type="entry name" value="HTH_MerR1"/>
    <property type="match status" value="1"/>
</dbReference>
<dbReference type="EMBL" id="CP091244">
    <property type="protein sequence ID" value="UJS26370.1"/>
    <property type="molecule type" value="Genomic_DNA"/>
</dbReference>
<dbReference type="Gene3D" id="1.10.1660.10">
    <property type="match status" value="1"/>
</dbReference>
<dbReference type="PROSITE" id="PS50937">
    <property type="entry name" value="HTH_MERR_2"/>
    <property type="match status" value="1"/>
</dbReference>
<evidence type="ECO:0000256" key="5">
    <source>
        <dbReference type="ARBA" id="ARBA00023125"/>
    </source>
</evidence>
<dbReference type="InterPro" id="IPR011794">
    <property type="entry name" value="MerR"/>
</dbReference>
<dbReference type="InterPro" id="IPR000551">
    <property type="entry name" value="MerR-type_HTH_dom"/>
</dbReference>
<evidence type="ECO:0000259" key="8">
    <source>
        <dbReference type="PROSITE" id="PS50937"/>
    </source>
</evidence>
<dbReference type="PANTHER" id="PTHR30204:SF94">
    <property type="entry name" value="HEAVY METAL-DEPENDENT TRANSCRIPTIONAL REGULATOR HI_0293-RELATED"/>
    <property type="match status" value="1"/>
</dbReference>
<organism evidence="9 10">
    <name type="scientific">Thiothrix winogradskyi</name>
    <dbReference type="NCBI Taxonomy" id="96472"/>
    <lineage>
        <taxon>Bacteria</taxon>
        <taxon>Pseudomonadati</taxon>
        <taxon>Pseudomonadota</taxon>
        <taxon>Gammaproteobacteria</taxon>
        <taxon>Thiotrichales</taxon>
        <taxon>Thiotrichaceae</taxon>
        <taxon>Thiothrix</taxon>
    </lineage>
</organism>
<dbReference type="RefSeq" id="WP_236501754.1">
    <property type="nucleotide sequence ID" value="NZ_CP091244.1"/>
</dbReference>
<reference evidence="9" key="1">
    <citation type="journal article" date="2022" name="Microorganisms">
        <title>Two New Species of Filamentous Sulfur Bacteria of the Genus Thiothrix, Thiothrix winogradskyi sp. nov. and 'Candidatus Thiothrix sulfatifontis' sp. nov.</title>
        <authorList>
            <person name="Ravin N.V."/>
            <person name="Rossetti S."/>
            <person name="Beletsky A.V."/>
            <person name="Kadnikov V.V."/>
            <person name="Rudenko T.S."/>
            <person name="Smolyakov D.D."/>
            <person name="Moskvitina M.I."/>
            <person name="Gureeva M.V."/>
            <person name="Mardanov A.V."/>
            <person name="Grabovich M.Y."/>
        </authorList>
    </citation>
    <scope>NUCLEOTIDE SEQUENCE</scope>
    <source>
        <strain evidence="9">CT3</strain>
    </source>
</reference>
<dbReference type="InterPro" id="IPR009061">
    <property type="entry name" value="DNA-bd_dom_put_sf"/>
</dbReference>
<sequence length="132" mass="14666">MGDNLTIGKLAKIAGVNVETIRYYQRRGLLLEPPKSTNGQRHYPASCATHLQFIKRAQQLGFSLSEITQLLQLEQAGDCRETHALATHKLSLIRQKIADLQTMQQALETLIEACEKRPDATIGCPILLKLTG</sequence>
<comment type="function">
    <text evidence="7">Mediates the mercuric-dependent induction of mercury resistance operon. In the absence of mercury MerR represses transcription by binding tightly to the mer operator region; when mercury is present the dimeric complex binds a single ion and becomes a potent transcriptional activator, while remaining bound to the mer site.</text>
</comment>
<protein>
    <recommendedName>
        <fullName evidence="1">Mercuric resistance operon regulatory protein</fullName>
    </recommendedName>
</protein>
<evidence type="ECO:0000256" key="4">
    <source>
        <dbReference type="ARBA" id="ARBA00023015"/>
    </source>
</evidence>
<evidence type="ECO:0000256" key="2">
    <source>
        <dbReference type="ARBA" id="ARBA00022466"/>
    </source>
</evidence>
<evidence type="ECO:0000256" key="6">
    <source>
        <dbReference type="ARBA" id="ARBA00023163"/>
    </source>
</evidence>
<feature type="domain" description="HTH merR-type" evidence="8">
    <location>
        <begin position="4"/>
        <end position="73"/>
    </location>
</feature>
<keyword evidence="2" id="KW-0475">Mercuric resistance</keyword>
<dbReference type="PANTHER" id="PTHR30204">
    <property type="entry name" value="REDOX-CYCLING DRUG-SENSING TRANSCRIPTIONAL ACTIVATOR SOXR"/>
    <property type="match status" value="1"/>
</dbReference>
<proteinExistence type="predicted"/>
<gene>
    <name evidence="9" type="ORF">L2Y54_10110</name>
</gene>
<name>A0ABY3T770_9GAMM</name>